<dbReference type="Proteomes" id="UP001151760">
    <property type="component" value="Unassembled WGS sequence"/>
</dbReference>
<reference evidence="1" key="2">
    <citation type="submission" date="2022-01" db="EMBL/GenBank/DDBJ databases">
        <authorList>
            <person name="Yamashiro T."/>
            <person name="Shiraishi A."/>
            <person name="Satake H."/>
            <person name="Nakayama K."/>
        </authorList>
    </citation>
    <scope>NUCLEOTIDE SEQUENCE</scope>
</reference>
<reference evidence="1" key="1">
    <citation type="journal article" date="2022" name="Int. J. Mol. Sci.">
        <title>Draft Genome of Tanacetum Coccineum: Genomic Comparison of Closely Related Tanacetum-Family Plants.</title>
        <authorList>
            <person name="Yamashiro T."/>
            <person name="Shiraishi A."/>
            <person name="Nakayama K."/>
            <person name="Satake H."/>
        </authorList>
    </citation>
    <scope>NUCLEOTIDE SEQUENCE</scope>
</reference>
<organism evidence="1 2">
    <name type="scientific">Tanacetum coccineum</name>
    <dbReference type="NCBI Taxonomy" id="301880"/>
    <lineage>
        <taxon>Eukaryota</taxon>
        <taxon>Viridiplantae</taxon>
        <taxon>Streptophyta</taxon>
        <taxon>Embryophyta</taxon>
        <taxon>Tracheophyta</taxon>
        <taxon>Spermatophyta</taxon>
        <taxon>Magnoliopsida</taxon>
        <taxon>eudicotyledons</taxon>
        <taxon>Gunneridae</taxon>
        <taxon>Pentapetalae</taxon>
        <taxon>asterids</taxon>
        <taxon>campanulids</taxon>
        <taxon>Asterales</taxon>
        <taxon>Asteraceae</taxon>
        <taxon>Asteroideae</taxon>
        <taxon>Anthemideae</taxon>
        <taxon>Anthemidinae</taxon>
        <taxon>Tanacetum</taxon>
    </lineage>
</organism>
<accession>A0ABQ5C5U2</accession>
<name>A0ABQ5C5U2_9ASTR</name>
<protein>
    <submittedName>
        <fullName evidence="1">Uncharacterized protein</fullName>
    </submittedName>
</protein>
<dbReference type="EMBL" id="BQNB010013884">
    <property type="protein sequence ID" value="GJT21388.1"/>
    <property type="molecule type" value="Genomic_DNA"/>
</dbReference>
<evidence type="ECO:0000313" key="1">
    <source>
        <dbReference type="EMBL" id="GJT21388.1"/>
    </source>
</evidence>
<keyword evidence="2" id="KW-1185">Reference proteome</keyword>
<comment type="caution">
    <text evidence="1">The sequence shown here is derived from an EMBL/GenBank/DDBJ whole genome shotgun (WGS) entry which is preliminary data.</text>
</comment>
<sequence length="117" mass="12701">MVVVLGGGVVGGVVVFVGGGGQRWRWCKVKVVVGGDGGGSGGGCWRRGGGGGVFQWWRGGRTLPEIPSDLNVQNTALFPFPDLSVHNRNRFLDEMKFVIDLNLVQRNDECFVRRTLL</sequence>
<evidence type="ECO:0000313" key="2">
    <source>
        <dbReference type="Proteomes" id="UP001151760"/>
    </source>
</evidence>
<proteinExistence type="predicted"/>
<gene>
    <name evidence="1" type="ORF">Tco_0891325</name>
</gene>